<dbReference type="EMBL" id="BMMW01000004">
    <property type="protein sequence ID" value="GGK63774.1"/>
    <property type="molecule type" value="Genomic_DNA"/>
</dbReference>
<dbReference type="GO" id="GO:0015627">
    <property type="term" value="C:type II protein secretion system complex"/>
    <property type="evidence" value="ECO:0007669"/>
    <property type="project" value="TreeGrafter"/>
</dbReference>
<dbReference type="GO" id="GO:0006281">
    <property type="term" value="P:DNA repair"/>
    <property type="evidence" value="ECO:0007669"/>
    <property type="project" value="InterPro"/>
</dbReference>
<reference evidence="4" key="1">
    <citation type="journal article" date="2014" name="Int. J. Syst. Evol. Microbiol.">
        <title>Complete genome sequence of Corynebacterium casei LMG S-19264T (=DSM 44701T), isolated from a smear-ripened cheese.</title>
        <authorList>
            <consortium name="US DOE Joint Genome Institute (JGI-PGF)"/>
            <person name="Walter F."/>
            <person name="Albersmeier A."/>
            <person name="Kalinowski J."/>
            <person name="Ruckert C."/>
        </authorList>
    </citation>
    <scope>NUCLEOTIDE SEQUENCE</scope>
    <source>
        <strain evidence="4">CGMCC 4.7278</strain>
    </source>
</reference>
<keyword evidence="2" id="KW-0472">Membrane</keyword>
<dbReference type="InterPro" id="IPR019554">
    <property type="entry name" value="Soluble_ligand-bd"/>
</dbReference>
<dbReference type="AlphaFoldDB" id="A0A917QQE1"/>
<dbReference type="GO" id="GO:0015628">
    <property type="term" value="P:protein secretion by the type II secretion system"/>
    <property type="evidence" value="ECO:0007669"/>
    <property type="project" value="TreeGrafter"/>
</dbReference>
<dbReference type="PANTHER" id="PTHR21180:SF32">
    <property type="entry name" value="ENDONUCLEASE_EXONUCLEASE_PHOSPHATASE FAMILY DOMAIN-CONTAINING PROTEIN 1"/>
    <property type="match status" value="1"/>
</dbReference>
<evidence type="ECO:0000259" key="3">
    <source>
        <dbReference type="SMART" id="SM00278"/>
    </source>
</evidence>
<comment type="caution">
    <text evidence="4">The sequence shown here is derived from an EMBL/GenBank/DDBJ whole genome shotgun (WGS) entry which is preliminary data.</text>
</comment>
<dbReference type="Pfam" id="PF12836">
    <property type="entry name" value="HHH_3"/>
    <property type="match status" value="1"/>
</dbReference>
<name>A0A917QQE1_9NOCA</name>
<protein>
    <recommendedName>
        <fullName evidence="3">Helix-hairpin-helix DNA-binding motif class 1 domain-containing protein</fullName>
    </recommendedName>
</protein>
<dbReference type="GO" id="GO:0003677">
    <property type="term" value="F:DNA binding"/>
    <property type="evidence" value="ECO:0007669"/>
    <property type="project" value="InterPro"/>
</dbReference>
<keyword evidence="5" id="KW-1185">Reference proteome</keyword>
<feature type="transmembrane region" description="Helical" evidence="2">
    <location>
        <begin position="84"/>
        <end position="104"/>
    </location>
</feature>
<dbReference type="InterPro" id="IPR010994">
    <property type="entry name" value="RuvA_2-like"/>
</dbReference>
<evidence type="ECO:0000313" key="4">
    <source>
        <dbReference type="EMBL" id="GGK63774.1"/>
    </source>
</evidence>
<reference evidence="4" key="2">
    <citation type="submission" date="2020-09" db="EMBL/GenBank/DDBJ databases">
        <authorList>
            <person name="Sun Q."/>
            <person name="Zhou Y."/>
        </authorList>
    </citation>
    <scope>NUCLEOTIDE SEQUENCE</scope>
    <source>
        <strain evidence="4">CGMCC 4.7278</strain>
    </source>
</reference>
<feature type="domain" description="Helix-hairpin-helix DNA-binding motif class 1" evidence="3">
    <location>
        <begin position="288"/>
        <end position="307"/>
    </location>
</feature>
<sequence length="310" mass="31250">MSSVSRMTPHDIHHRVRERLGGLTATVAPAPWERAVSALRSTNTPGQQGKWDDEESSAGDVRSPAWLDDGPASRKRIDPGKRGVLALAAVACAAIVVTAIMILWQRPSAQSVPPVPSSRSDAAEARHDEVVPVASVGDSPPAHPRVGETAAEIVVSVVGAVERGGIHHLPAGARVADAIEAAGGTLSGIDLAGLNLAQRLTDGDQVVVGTARAPTGGAGTASTVLSGGAVAGDGAPGPAGAAVGAPKGKVNLNTATEAQLDALPGVGPVTAKAIVAWRSAHGKFTDITQLGDVDGIGPARLARLRDQVTI</sequence>
<evidence type="ECO:0000313" key="5">
    <source>
        <dbReference type="Proteomes" id="UP000612956"/>
    </source>
</evidence>
<keyword evidence="2" id="KW-0812">Transmembrane</keyword>
<keyword evidence="2" id="KW-1133">Transmembrane helix</keyword>
<evidence type="ECO:0000256" key="2">
    <source>
        <dbReference type="SAM" id="Phobius"/>
    </source>
</evidence>
<dbReference type="Gene3D" id="1.10.150.320">
    <property type="entry name" value="Photosystem II 12 kDa extrinsic protein"/>
    <property type="match status" value="1"/>
</dbReference>
<dbReference type="InterPro" id="IPR051675">
    <property type="entry name" value="Endo/Exo/Phosphatase_dom_1"/>
</dbReference>
<organism evidence="4 5">
    <name type="scientific">Nocardia camponoti</name>
    <dbReference type="NCBI Taxonomy" id="1616106"/>
    <lineage>
        <taxon>Bacteria</taxon>
        <taxon>Bacillati</taxon>
        <taxon>Actinomycetota</taxon>
        <taxon>Actinomycetes</taxon>
        <taxon>Mycobacteriales</taxon>
        <taxon>Nocardiaceae</taxon>
        <taxon>Nocardia</taxon>
    </lineage>
</organism>
<feature type="region of interest" description="Disordered" evidence="1">
    <location>
        <begin position="39"/>
        <end position="74"/>
    </location>
</feature>
<dbReference type="Pfam" id="PF10531">
    <property type="entry name" value="SLBB"/>
    <property type="match status" value="1"/>
</dbReference>
<proteinExistence type="predicted"/>
<feature type="domain" description="Helix-hairpin-helix DNA-binding motif class 1" evidence="3">
    <location>
        <begin position="258"/>
        <end position="277"/>
    </location>
</feature>
<dbReference type="InterPro" id="IPR003583">
    <property type="entry name" value="Hlx-hairpin-Hlx_DNA-bd_motif"/>
</dbReference>
<gene>
    <name evidence="4" type="ORF">GCM10011591_40050</name>
</gene>
<dbReference type="Proteomes" id="UP000612956">
    <property type="component" value="Unassembled WGS sequence"/>
</dbReference>
<accession>A0A917QQE1</accession>
<dbReference type="SMART" id="SM00278">
    <property type="entry name" value="HhH1"/>
    <property type="match status" value="2"/>
</dbReference>
<evidence type="ECO:0000256" key="1">
    <source>
        <dbReference type="SAM" id="MobiDB-lite"/>
    </source>
</evidence>
<dbReference type="PANTHER" id="PTHR21180">
    <property type="entry name" value="ENDONUCLEASE/EXONUCLEASE/PHOSPHATASE FAMILY DOMAIN-CONTAINING PROTEIN 1"/>
    <property type="match status" value="1"/>
</dbReference>
<dbReference type="SUPFAM" id="SSF47781">
    <property type="entry name" value="RuvA domain 2-like"/>
    <property type="match status" value="1"/>
</dbReference>